<dbReference type="AlphaFoldDB" id="A0A2U1IXX4"/>
<dbReference type="Proteomes" id="UP000245591">
    <property type="component" value="Unassembled WGS sequence"/>
</dbReference>
<reference evidence="15 16" key="1">
    <citation type="journal article" date="2018" name="MBio">
        <title>Comparative Genomics Reveals the Core Gene Toolbox for the Fungus-Insect Symbiosis.</title>
        <authorList>
            <person name="Wang Y."/>
            <person name="Stata M."/>
            <person name="Wang W."/>
            <person name="Stajich J.E."/>
            <person name="White M.M."/>
            <person name="Moncalvo J.M."/>
        </authorList>
    </citation>
    <scope>NUCLEOTIDE SEQUENCE [LARGE SCALE GENOMIC DNA]</scope>
    <source>
        <strain evidence="15 16">AUS-126-30</strain>
    </source>
</reference>
<feature type="region of interest" description="Disordered" evidence="14">
    <location>
        <begin position="1"/>
        <end position="40"/>
    </location>
</feature>
<evidence type="ECO:0000256" key="3">
    <source>
        <dbReference type="ARBA" id="ARBA00022517"/>
    </source>
</evidence>
<keyword evidence="4" id="KW-0698">rRNA processing</keyword>
<dbReference type="EMBL" id="MBFU01000772">
    <property type="protein sequence ID" value="PVZ97633.1"/>
    <property type="molecule type" value="Genomic_DNA"/>
</dbReference>
<keyword evidence="3" id="KW-0690">Ribosome biogenesis</keyword>
<evidence type="ECO:0000256" key="4">
    <source>
        <dbReference type="ARBA" id="ARBA00022552"/>
    </source>
</evidence>
<dbReference type="PANTHER" id="PTHR21738">
    <property type="entry name" value="RIBOSOMAL RNA PROCESSING PROTEIN 36 HOMOLOG"/>
    <property type="match status" value="1"/>
</dbReference>
<dbReference type="Pfam" id="PF06102">
    <property type="entry name" value="RRP36"/>
    <property type="match status" value="1"/>
</dbReference>
<dbReference type="InterPro" id="IPR009292">
    <property type="entry name" value="RRP36"/>
</dbReference>
<evidence type="ECO:0000313" key="15">
    <source>
        <dbReference type="EMBL" id="PVZ97633.1"/>
    </source>
</evidence>
<protein>
    <recommendedName>
        <fullName evidence="11">Ribosomal RNA-processing protein 36</fullName>
    </recommendedName>
</protein>
<comment type="subcellular location">
    <subcellularLocation>
        <location evidence="1">Nucleus</location>
        <location evidence="1">Nucleolus</location>
    </subcellularLocation>
</comment>
<keyword evidence="7 13" id="KW-0175">Coiled coil</keyword>
<dbReference type="Pfam" id="PF00400">
    <property type="entry name" value="WD40"/>
    <property type="match status" value="2"/>
</dbReference>
<dbReference type="InterPro" id="IPR015943">
    <property type="entry name" value="WD40/YVTN_repeat-like_dom_sf"/>
</dbReference>
<comment type="similarity">
    <text evidence="2">Belongs to the RRP36 family.</text>
</comment>
<keyword evidence="9" id="KW-0687">Ribonucleoprotein</keyword>
<evidence type="ECO:0000256" key="1">
    <source>
        <dbReference type="ARBA" id="ARBA00004604"/>
    </source>
</evidence>
<gene>
    <name evidence="15" type="ORF">BB558_006404</name>
</gene>
<feature type="coiled-coil region" evidence="13">
    <location>
        <begin position="169"/>
        <end position="203"/>
    </location>
</feature>
<feature type="region of interest" description="Disordered" evidence="14">
    <location>
        <begin position="68"/>
        <end position="124"/>
    </location>
</feature>
<evidence type="ECO:0000256" key="6">
    <source>
        <dbReference type="ARBA" id="ARBA00022737"/>
    </source>
</evidence>
<keyword evidence="5 12" id="KW-0853">WD repeat</keyword>
<keyword evidence="6" id="KW-0677">Repeat</keyword>
<evidence type="ECO:0000256" key="8">
    <source>
        <dbReference type="ARBA" id="ARBA00023242"/>
    </source>
</evidence>
<evidence type="ECO:0000256" key="2">
    <source>
        <dbReference type="ARBA" id="ARBA00009418"/>
    </source>
</evidence>
<feature type="repeat" description="WD" evidence="12">
    <location>
        <begin position="542"/>
        <end position="576"/>
    </location>
</feature>
<dbReference type="GO" id="GO:0000462">
    <property type="term" value="P:maturation of SSU-rRNA from tricistronic rRNA transcript (SSU-rRNA, 5.8S rRNA, LSU-rRNA)"/>
    <property type="evidence" value="ECO:0007669"/>
    <property type="project" value="TreeGrafter"/>
</dbReference>
<comment type="function">
    <text evidence="10">Component of the 90S pre-ribosome involved in the maturation of rRNAs. Required for early cleavages of the pre-RNAs in the 40S ribosomal subunit maturation pathway.</text>
</comment>
<evidence type="ECO:0000256" key="14">
    <source>
        <dbReference type="SAM" id="MobiDB-lite"/>
    </source>
</evidence>
<dbReference type="PROSITE" id="PS00678">
    <property type="entry name" value="WD_REPEATS_1"/>
    <property type="match status" value="1"/>
</dbReference>
<evidence type="ECO:0000256" key="13">
    <source>
        <dbReference type="SAM" id="Coils"/>
    </source>
</evidence>
<dbReference type="PROSITE" id="PS50082">
    <property type="entry name" value="WD_REPEATS_2"/>
    <property type="match status" value="1"/>
</dbReference>
<sequence length="674" mass="77554">MNKEEYYSEEQYSDSDLQESDEETNDQSSGDEDRDERMETLRKELINLPFDKLLEIKNKIGAKEFERIYHQNSKKKKATKDLDSSSDSNKTFREKKNINVSKTNNISKTKKKKKKEPTVVSSKHPVSRFRQVVNTGIKPSLDPRFERSSGNFNKDLFAKSYQFLEDYNKNEVQEIKKKLEKIKDKSSEEAEDLKLLLQQIESRKLTASTKSTIDDIKKRHVKREMDLVKQGKKPYYLKKSVIKQIDLSEKFEKIKDTKKLDALLEKKRKRNAAKDHKQIPFKRRNSRLKGHKDVVLNFDSCGIDSNLGPNCAISSSEDQTCRIWDVRLEKSVGGVFNINQISFSKNIGVFDSRKIPLLFNKNDFVLEYEFEDEINEICTNNKIDSFPKTIVTALDSGRVAKFSLDSLDIQYINEQQHQGDQAMQASPIIIFNVFTNVYKCLLVASGGFDCNITISSETSNCQTFTTENNNQGQMLNPPFVHCLQSYNNLYDDDTDNSFVAGLGDGSIMAFYPIDNPENQIGFSEKSDKHQRNEKVWKSVRWIGAHKYIVSDIEYCSFDQGTIASSGLDGYIKLWDVAELIYTGYDFENYNETQKDESTNITQVGKPIDENCENIEINDMDGLVYDEDLPLTKEFDVSNIVGRPDWIVSLQDKKSMLYTYGANSENNTIYGILIE</sequence>
<keyword evidence="16" id="KW-1185">Reference proteome</keyword>
<evidence type="ECO:0000256" key="9">
    <source>
        <dbReference type="ARBA" id="ARBA00023274"/>
    </source>
</evidence>
<name>A0A2U1IXX4_SMIAN</name>
<dbReference type="PANTHER" id="PTHR21738:SF0">
    <property type="entry name" value="RIBOSOMAL RNA PROCESSING PROTEIN 36 HOMOLOG"/>
    <property type="match status" value="1"/>
</dbReference>
<evidence type="ECO:0000313" key="16">
    <source>
        <dbReference type="Proteomes" id="UP000245591"/>
    </source>
</evidence>
<comment type="caution">
    <text evidence="15">The sequence shown here is derived from an EMBL/GenBank/DDBJ whole genome shotgun (WGS) entry which is preliminary data.</text>
</comment>
<keyword evidence="8" id="KW-0539">Nucleus</keyword>
<evidence type="ECO:0000256" key="5">
    <source>
        <dbReference type="ARBA" id="ARBA00022574"/>
    </source>
</evidence>
<proteinExistence type="inferred from homology"/>
<dbReference type="SMART" id="SM00320">
    <property type="entry name" value="WD40"/>
    <property type="match status" value="2"/>
</dbReference>
<dbReference type="Gene3D" id="2.130.10.10">
    <property type="entry name" value="YVTN repeat-like/Quinoprotein amine dehydrogenase"/>
    <property type="match status" value="2"/>
</dbReference>
<evidence type="ECO:0000256" key="12">
    <source>
        <dbReference type="PROSITE-ProRule" id="PRU00221"/>
    </source>
</evidence>
<dbReference type="GO" id="GO:0005730">
    <property type="term" value="C:nucleolus"/>
    <property type="evidence" value="ECO:0007669"/>
    <property type="project" value="UniProtKB-SubCell"/>
</dbReference>
<dbReference type="GO" id="GO:0030686">
    <property type="term" value="C:90S preribosome"/>
    <property type="evidence" value="ECO:0007669"/>
    <property type="project" value="TreeGrafter"/>
</dbReference>
<dbReference type="InterPro" id="IPR036322">
    <property type="entry name" value="WD40_repeat_dom_sf"/>
</dbReference>
<evidence type="ECO:0000256" key="10">
    <source>
        <dbReference type="ARBA" id="ARBA00025053"/>
    </source>
</evidence>
<organism evidence="15 16">
    <name type="scientific">Smittium angustum</name>
    <dbReference type="NCBI Taxonomy" id="133377"/>
    <lineage>
        <taxon>Eukaryota</taxon>
        <taxon>Fungi</taxon>
        <taxon>Fungi incertae sedis</taxon>
        <taxon>Zoopagomycota</taxon>
        <taxon>Kickxellomycotina</taxon>
        <taxon>Harpellomycetes</taxon>
        <taxon>Harpellales</taxon>
        <taxon>Legeriomycetaceae</taxon>
        <taxon>Smittium</taxon>
    </lineage>
</organism>
<feature type="compositionally biased region" description="Acidic residues" evidence="14">
    <location>
        <begin position="7"/>
        <end position="34"/>
    </location>
</feature>
<accession>A0A2U1IXX4</accession>
<dbReference type="SUPFAM" id="SSF50978">
    <property type="entry name" value="WD40 repeat-like"/>
    <property type="match status" value="1"/>
</dbReference>
<dbReference type="InterPro" id="IPR019775">
    <property type="entry name" value="WD40_repeat_CS"/>
</dbReference>
<evidence type="ECO:0000256" key="11">
    <source>
        <dbReference type="ARBA" id="ARBA00030601"/>
    </source>
</evidence>
<dbReference type="InterPro" id="IPR001680">
    <property type="entry name" value="WD40_rpt"/>
</dbReference>
<evidence type="ECO:0000256" key="7">
    <source>
        <dbReference type="ARBA" id="ARBA00023054"/>
    </source>
</evidence>